<keyword evidence="2" id="KW-1185">Reference proteome</keyword>
<dbReference type="EMBL" id="CM023487">
    <property type="protein sequence ID" value="KAH6926403.1"/>
    <property type="molecule type" value="Genomic_DNA"/>
</dbReference>
<name>A0ACB7RYB4_HYAAI</name>
<evidence type="ECO:0000313" key="2">
    <source>
        <dbReference type="Proteomes" id="UP000821845"/>
    </source>
</evidence>
<organism evidence="1 2">
    <name type="scientific">Hyalomma asiaticum</name>
    <name type="common">Tick</name>
    <dbReference type="NCBI Taxonomy" id="266040"/>
    <lineage>
        <taxon>Eukaryota</taxon>
        <taxon>Metazoa</taxon>
        <taxon>Ecdysozoa</taxon>
        <taxon>Arthropoda</taxon>
        <taxon>Chelicerata</taxon>
        <taxon>Arachnida</taxon>
        <taxon>Acari</taxon>
        <taxon>Parasitiformes</taxon>
        <taxon>Ixodida</taxon>
        <taxon>Ixodoidea</taxon>
        <taxon>Ixodidae</taxon>
        <taxon>Hyalomminae</taxon>
        <taxon>Hyalomma</taxon>
    </lineage>
</organism>
<dbReference type="Proteomes" id="UP000821845">
    <property type="component" value="Chromosome 7"/>
</dbReference>
<reference evidence="1" key="1">
    <citation type="submission" date="2020-05" db="EMBL/GenBank/DDBJ databases">
        <title>Large-scale comparative analyses of tick genomes elucidate their genetic diversity and vector capacities.</title>
        <authorList>
            <person name="Jia N."/>
            <person name="Wang J."/>
            <person name="Shi W."/>
            <person name="Du L."/>
            <person name="Sun Y."/>
            <person name="Zhan W."/>
            <person name="Jiang J."/>
            <person name="Wang Q."/>
            <person name="Zhang B."/>
            <person name="Ji P."/>
            <person name="Sakyi L.B."/>
            <person name="Cui X."/>
            <person name="Yuan T."/>
            <person name="Jiang B."/>
            <person name="Yang W."/>
            <person name="Lam T.T.-Y."/>
            <person name="Chang Q."/>
            <person name="Ding S."/>
            <person name="Wang X."/>
            <person name="Zhu J."/>
            <person name="Ruan X."/>
            <person name="Zhao L."/>
            <person name="Wei J."/>
            <person name="Que T."/>
            <person name="Du C."/>
            <person name="Cheng J."/>
            <person name="Dai P."/>
            <person name="Han X."/>
            <person name="Huang E."/>
            <person name="Gao Y."/>
            <person name="Liu J."/>
            <person name="Shao H."/>
            <person name="Ye R."/>
            <person name="Li L."/>
            <person name="Wei W."/>
            <person name="Wang X."/>
            <person name="Wang C."/>
            <person name="Yang T."/>
            <person name="Huo Q."/>
            <person name="Li W."/>
            <person name="Guo W."/>
            <person name="Chen H."/>
            <person name="Zhou L."/>
            <person name="Ni X."/>
            <person name="Tian J."/>
            <person name="Zhou Y."/>
            <person name="Sheng Y."/>
            <person name="Liu T."/>
            <person name="Pan Y."/>
            <person name="Xia L."/>
            <person name="Li J."/>
            <person name="Zhao F."/>
            <person name="Cao W."/>
        </authorList>
    </citation>
    <scope>NUCLEOTIDE SEQUENCE</scope>
    <source>
        <strain evidence="1">Hyas-2018</strain>
    </source>
</reference>
<evidence type="ECO:0000313" key="1">
    <source>
        <dbReference type="EMBL" id="KAH6926403.1"/>
    </source>
</evidence>
<sequence length="355" mass="40609">MTGRNTRKTGKDDTEDKLNEGTAKQNEIDNLRREIMSELCSLKKSVQYCSDSCDNVTAMGSDIKELIKEIKELKLSNRKLKEENAKLTVRVDELEQYSRSNNVEIKGVPVEPDVNDVVSKMGQIIGETVSKDDIDICHRVFTTKQNEPNIILRFVRREKRNSFLAKARKTRLTGTLLGYNSTKPVFVNEHLTRQNKQLLGAAVAKKREYGLSFYLQYLAHWPEYFQVAESPSGDIMGYIMGKAEGVQENWHGHVTALTVAPEYRKLGVAAMLMSGLEYISEKKQAYFVDLFVRVSNKVAVDMYKRLGYSVYRRVLEYYFGDPDEDAFDMRKALSRDVLKKSVIPLAHPVRPEDVD</sequence>
<proteinExistence type="predicted"/>
<accession>A0ACB7RYB4</accession>
<protein>
    <submittedName>
        <fullName evidence="1">Uncharacterized protein</fullName>
    </submittedName>
</protein>
<gene>
    <name evidence="1" type="ORF">HPB50_018110</name>
</gene>
<comment type="caution">
    <text evidence="1">The sequence shown here is derived from an EMBL/GenBank/DDBJ whole genome shotgun (WGS) entry which is preliminary data.</text>
</comment>